<dbReference type="AlphaFoldDB" id="S6AJ23"/>
<gene>
    <name evidence="2" type="ORF">SCD_n00707</name>
</gene>
<keyword evidence="3" id="KW-1185">Reference proteome</keyword>
<evidence type="ECO:0000259" key="1">
    <source>
        <dbReference type="Pfam" id="PF07603"/>
    </source>
</evidence>
<accession>S6AJ23</accession>
<organism evidence="2 3">
    <name type="scientific">Sulfuricella denitrificans (strain DSM 22764 / NBRC 105220 / skB26)</name>
    <dbReference type="NCBI Taxonomy" id="1163617"/>
    <lineage>
        <taxon>Bacteria</taxon>
        <taxon>Pseudomonadati</taxon>
        <taxon>Pseudomonadota</taxon>
        <taxon>Betaproteobacteria</taxon>
        <taxon>Nitrosomonadales</taxon>
        <taxon>Sulfuricellaceae</taxon>
        <taxon>Sulfuricella</taxon>
    </lineage>
</organism>
<dbReference type="eggNOG" id="COG1361">
    <property type="taxonomic scope" value="Bacteria"/>
</dbReference>
<dbReference type="RefSeq" id="WP_009206502.1">
    <property type="nucleotide sequence ID" value="NC_022357.1"/>
</dbReference>
<evidence type="ECO:0000313" key="2">
    <source>
        <dbReference type="EMBL" id="BAN34549.1"/>
    </source>
</evidence>
<dbReference type="HOGENOM" id="CLU_810699_0_0_4"/>
<dbReference type="KEGG" id="sdr:SCD_n00707"/>
<reference evidence="2 3" key="1">
    <citation type="journal article" date="2012" name="Appl. Environ. Microbiol.">
        <title>Draft genome sequence of a psychrotolerant sulfur-oxidizing bacterium, Sulfuricella denitrificans skB26, and proteomic insights into cold adaptation.</title>
        <authorList>
            <person name="Watanabe T."/>
            <person name="Kojima H."/>
            <person name="Fukui M."/>
        </authorList>
    </citation>
    <scope>NUCLEOTIDE SEQUENCE [LARGE SCALE GENOMIC DNA]</scope>
    <source>
        <strain evidence="3">skB26</strain>
    </source>
</reference>
<dbReference type="Proteomes" id="UP000015559">
    <property type="component" value="Chromosome"/>
</dbReference>
<dbReference type="EMBL" id="AP013066">
    <property type="protein sequence ID" value="BAN34549.1"/>
    <property type="molecule type" value="Genomic_DNA"/>
</dbReference>
<protein>
    <recommendedName>
        <fullName evidence="1">Lcl C-terminal domain-containing protein</fullName>
    </recommendedName>
</protein>
<proteinExistence type="predicted"/>
<dbReference type="STRING" id="1163617.SCD_n00707"/>
<dbReference type="PANTHER" id="PTHR35812:SF1">
    <property type="entry name" value="LIPOPROTEIN"/>
    <property type="match status" value="1"/>
</dbReference>
<dbReference type="PANTHER" id="PTHR35812">
    <property type="entry name" value="LIPOPROTEIN"/>
    <property type="match status" value="1"/>
</dbReference>
<dbReference type="InterPro" id="IPR011460">
    <property type="entry name" value="Lcl_C"/>
</dbReference>
<feature type="domain" description="Lcl C-terminal" evidence="1">
    <location>
        <begin position="51"/>
        <end position="167"/>
    </location>
</feature>
<sequence>MTSLHYLNTGQRTCHADDGHEIPCKGSGQDASFAVGTLWPEPRFDLREDEVMDSLTGLIWCRNANLAEFPLAWQEALDFVAIMNREGRFGQHDWRMPNRRELRSLLSLQTKLPALPEHHPFVNVFNGWYWTATTAAISPAHAWYVALNGARMFYGGKDQSFMLWPVRGEGLGVVPRTGQCLCYDTAGKIIACTGSGQDGEFRYGAPWPEPRFEILHAGVLDRLTRLLWRRSANLTPQPVVWREALAAVVELNQKDAGSTWRLPTINELEALVDCAAHSPALPSGHPFFDIQDIYWSSTTSLFEPDWAWALYLEKGAMGVGQKQFAQFSVWAVATVDAKK</sequence>
<name>S6AJ23_SULDS</name>
<feature type="domain" description="Lcl C-terminal" evidence="1">
    <location>
        <begin position="219"/>
        <end position="332"/>
    </location>
</feature>
<evidence type="ECO:0000313" key="3">
    <source>
        <dbReference type="Proteomes" id="UP000015559"/>
    </source>
</evidence>
<dbReference type="Pfam" id="PF07603">
    <property type="entry name" value="Lcl_C"/>
    <property type="match status" value="2"/>
</dbReference>
<dbReference type="OrthoDB" id="8555302at2"/>